<dbReference type="EMBL" id="LVWA01000005">
    <property type="protein sequence ID" value="OKL40125.1"/>
    <property type="molecule type" value="Genomic_DNA"/>
</dbReference>
<dbReference type="PANTHER" id="PTHR30383">
    <property type="entry name" value="THIOESTERASE 1/PROTEASE 1/LYSOPHOSPHOLIPASE L1"/>
    <property type="match status" value="1"/>
</dbReference>
<proteinExistence type="predicted"/>
<dbReference type="PANTHER" id="PTHR30383:SF5">
    <property type="entry name" value="SGNH HYDROLASE-TYPE ESTERASE DOMAIN-CONTAINING PROTEIN"/>
    <property type="match status" value="1"/>
</dbReference>
<feature type="domain" description="SGNH hydrolase-type esterase" evidence="1">
    <location>
        <begin position="62"/>
        <end position="222"/>
    </location>
</feature>
<evidence type="ECO:0000313" key="2">
    <source>
        <dbReference type="EMBL" id="OKL40125.1"/>
    </source>
</evidence>
<dbReference type="GO" id="GO:0004622">
    <property type="term" value="F:phosphatidylcholine lysophospholipase activity"/>
    <property type="evidence" value="ECO:0007669"/>
    <property type="project" value="TreeGrafter"/>
</dbReference>
<sequence>MKAITEVIWGGVLVVCAAVIPKMAVAQEVEAAAWDSTYRPATYQVQVEQFRAYPDSRKDIVFLGNSLTAHPNWNELLDLKHARNRGISGDITFGVLERLDEVTGGKPSKVFLLIGINDVSRNIPDSVILENYKKIVRRIKSETPSTKLYIQTLLPTNNSFTKFKRHYNREENVSWLNNELKKLAAEEKITLVDLHPEFADREGRLIEAYTHDGLHLTHEGYRKWAEVLKEGRYLK</sequence>
<dbReference type="InterPro" id="IPR013830">
    <property type="entry name" value="SGNH_hydro"/>
</dbReference>
<evidence type="ECO:0000259" key="1">
    <source>
        <dbReference type="Pfam" id="PF13472"/>
    </source>
</evidence>
<dbReference type="Pfam" id="PF13472">
    <property type="entry name" value="Lipase_GDSL_2"/>
    <property type="match status" value="1"/>
</dbReference>
<dbReference type="RefSeq" id="WP_073852231.1">
    <property type="nucleotide sequence ID" value="NZ_LVWA01000005.1"/>
</dbReference>
<keyword evidence="3" id="KW-1185">Reference proteome</keyword>
<gene>
    <name evidence="2" type="ORF">A3841_17400</name>
</gene>
<evidence type="ECO:0000313" key="3">
    <source>
        <dbReference type="Proteomes" id="UP000186551"/>
    </source>
</evidence>
<protein>
    <submittedName>
        <fullName evidence="2">Sialate O-acetylesterase</fullName>
    </submittedName>
</protein>
<name>A0A1Q5PD03_9BACT</name>
<organism evidence="2 3">
    <name type="scientific">Pontibacter flavimaris</name>
    <dbReference type="NCBI Taxonomy" id="1797110"/>
    <lineage>
        <taxon>Bacteria</taxon>
        <taxon>Pseudomonadati</taxon>
        <taxon>Bacteroidota</taxon>
        <taxon>Cytophagia</taxon>
        <taxon>Cytophagales</taxon>
        <taxon>Hymenobacteraceae</taxon>
        <taxon>Pontibacter</taxon>
    </lineage>
</organism>
<dbReference type="Gene3D" id="3.40.50.1110">
    <property type="entry name" value="SGNH hydrolase"/>
    <property type="match status" value="1"/>
</dbReference>
<accession>A0A1Q5PD03</accession>
<dbReference type="STRING" id="1797110.A3841_17400"/>
<dbReference type="InterPro" id="IPR036514">
    <property type="entry name" value="SGNH_hydro_sf"/>
</dbReference>
<dbReference type="Proteomes" id="UP000186551">
    <property type="component" value="Unassembled WGS sequence"/>
</dbReference>
<dbReference type="InterPro" id="IPR051532">
    <property type="entry name" value="Ester_Hydrolysis_Enzymes"/>
</dbReference>
<dbReference type="SUPFAM" id="SSF52266">
    <property type="entry name" value="SGNH hydrolase"/>
    <property type="match status" value="1"/>
</dbReference>
<dbReference type="AlphaFoldDB" id="A0A1Q5PD03"/>
<comment type="caution">
    <text evidence="2">The sequence shown here is derived from an EMBL/GenBank/DDBJ whole genome shotgun (WGS) entry which is preliminary data.</text>
</comment>
<reference evidence="2 3" key="1">
    <citation type="submission" date="2016-03" db="EMBL/GenBank/DDBJ databases">
        <title>Genome sequence of Pontibacter sp. nov., of the family cytophagaceae, isolated from marine sediment of the Yellow Sea, China.</title>
        <authorList>
            <person name="Zhang G."/>
            <person name="Zhang R."/>
        </authorList>
    </citation>
    <scope>NUCLEOTIDE SEQUENCE [LARGE SCALE GENOMIC DNA]</scope>
    <source>
        <strain evidence="2 3">S10-8</strain>
    </source>
</reference>